<reference evidence="7" key="1">
    <citation type="journal article" date="2022" name="bioRxiv">
        <title>Genomics of Preaxostyla Flagellates Illuminates Evolutionary Transitions and the Path Towards Mitochondrial Loss.</title>
        <authorList>
            <person name="Novak L.V.F."/>
            <person name="Treitli S.C."/>
            <person name="Pyrih J."/>
            <person name="Halakuc P."/>
            <person name="Pipaliya S.V."/>
            <person name="Vacek V."/>
            <person name="Brzon O."/>
            <person name="Soukal P."/>
            <person name="Eme L."/>
            <person name="Dacks J.B."/>
            <person name="Karnkowska A."/>
            <person name="Elias M."/>
            <person name="Hampl V."/>
        </authorList>
    </citation>
    <scope>NUCLEOTIDE SEQUENCE</scope>
    <source>
        <strain evidence="7">RCP-MX</strain>
    </source>
</reference>
<evidence type="ECO:0000259" key="6">
    <source>
        <dbReference type="PROSITE" id="PS50127"/>
    </source>
</evidence>
<comment type="caution">
    <text evidence="7">The sequence shown here is derived from an EMBL/GenBank/DDBJ whole genome shotgun (WGS) entry which is preliminary data.</text>
</comment>
<dbReference type="InterPro" id="IPR050113">
    <property type="entry name" value="Ub_conjugating_enzyme"/>
</dbReference>
<feature type="domain" description="RING-type" evidence="5">
    <location>
        <begin position="72"/>
        <end position="117"/>
    </location>
</feature>
<sequence length="386" mass="41530">MEDSEICPKCHRTFPILELIAHVDSCGGDSEDLEMARRLQAELDGEGASAPAPGGPAAGSTTSVVPGRLYHCPICNGDFPLEAMFILDECHHKFCKPCLVTAVGRSIRTEITCLCPLADCKAPLSVQDMTGRDLGRIVPVEALSAPIGSPPRSISSPDQPPPPLPCWGCPVTAAEPAAPQAARRPHGADAARRCAGCATPRGIPLLRAHGPSLILCSPTADLPHPPPDASRRLMKELQHIKEVSPTQKLGIDANPVDDNLYVWEIAITDFEATDPIAQDMRRLRAPAIVMQATFPPNYPNAPPFLRVLRPRFQFRTGHVTVGGSICMELLTAQGWTPSANMLSVLLSVRAAFIEGGARLDLAARGDYGEEEAIQAFHRLLQVHGWQ</sequence>
<keyword evidence="8" id="KW-1185">Reference proteome</keyword>
<proteinExistence type="predicted"/>
<dbReference type="SUPFAM" id="SSF54495">
    <property type="entry name" value="UBC-like"/>
    <property type="match status" value="1"/>
</dbReference>
<name>A0ABQ8U7I8_9EUKA</name>
<dbReference type="PANTHER" id="PTHR24067">
    <property type="entry name" value="UBIQUITIN-CONJUGATING ENZYME E2"/>
    <property type="match status" value="1"/>
</dbReference>
<dbReference type="SMART" id="SM00184">
    <property type="entry name" value="RING"/>
    <property type="match status" value="1"/>
</dbReference>
<evidence type="ECO:0000256" key="4">
    <source>
        <dbReference type="PROSITE-ProRule" id="PRU00175"/>
    </source>
</evidence>
<keyword evidence="3" id="KW-0862">Zinc</keyword>
<evidence type="ECO:0000313" key="7">
    <source>
        <dbReference type="EMBL" id="KAJ4455308.1"/>
    </source>
</evidence>
<dbReference type="InterPro" id="IPR000608">
    <property type="entry name" value="UBC"/>
</dbReference>
<dbReference type="EMBL" id="JAPMOS010000112">
    <property type="protein sequence ID" value="KAJ4455308.1"/>
    <property type="molecule type" value="Genomic_DNA"/>
</dbReference>
<dbReference type="Gene3D" id="3.10.110.10">
    <property type="entry name" value="Ubiquitin Conjugating Enzyme"/>
    <property type="match status" value="1"/>
</dbReference>
<dbReference type="Gene3D" id="3.30.40.10">
    <property type="entry name" value="Zinc/RING finger domain, C3HC4 (zinc finger)"/>
    <property type="match status" value="1"/>
</dbReference>
<dbReference type="Pfam" id="PF00179">
    <property type="entry name" value="UQ_con"/>
    <property type="match status" value="1"/>
</dbReference>
<gene>
    <name evidence="7" type="ORF">PAPYR_9773</name>
</gene>
<dbReference type="SMART" id="SM00212">
    <property type="entry name" value="UBCc"/>
    <property type="match status" value="1"/>
</dbReference>
<dbReference type="InterPro" id="IPR016135">
    <property type="entry name" value="UBQ-conjugating_enzyme/RWD"/>
</dbReference>
<dbReference type="InterPro" id="IPR001841">
    <property type="entry name" value="Znf_RING"/>
</dbReference>
<dbReference type="PROSITE" id="PS50089">
    <property type="entry name" value="ZF_RING_2"/>
    <property type="match status" value="1"/>
</dbReference>
<dbReference type="Proteomes" id="UP001141327">
    <property type="component" value="Unassembled WGS sequence"/>
</dbReference>
<dbReference type="InterPro" id="IPR017907">
    <property type="entry name" value="Znf_RING_CS"/>
</dbReference>
<keyword evidence="1" id="KW-0479">Metal-binding</keyword>
<evidence type="ECO:0000313" key="8">
    <source>
        <dbReference type="Proteomes" id="UP001141327"/>
    </source>
</evidence>
<evidence type="ECO:0000259" key="5">
    <source>
        <dbReference type="PROSITE" id="PS50089"/>
    </source>
</evidence>
<evidence type="ECO:0000256" key="1">
    <source>
        <dbReference type="ARBA" id="ARBA00022723"/>
    </source>
</evidence>
<dbReference type="PROSITE" id="PS50127">
    <property type="entry name" value="UBC_2"/>
    <property type="match status" value="1"/>
</dbReference>
<keyword evidence="2 4" id="KW-0863">Zinc-finger</keyword>
<dbReference type="CDD" id="cd23802">
    <property type="entry name" value="UBCc_UBE2Q"/>
    <property type="match status" value="1"/>
</dbReference>
<accession>A0ABQ8U7I8</accession>
<evidence type="ECO:0000256" key="2">
    <source>
        <dbReference type="ARBA" id="ARBA00022771"/>
    </source>
</evidence>
<organism evidence="7 8">
    <name type="scientific">Paratrimastix pyriformis</name>
    <dbReference type="NCBI Taxonomy" id="342808"/>
    <lineage>
        <taxon>Eukaryota</taxon>
        <taxon>Metamonada</taxon>
        <taxon>Preaxostyla</taxon>
        <taxon>Paratrimastigidae</taxon>
        <taxon>Paratrimastix</taxon>
    </lineage>
</organism>
<evidence type="ECO:0000256" key="3">
    <source>
        <dbReference type="ARBA" id="ARBA00022833"/>
    </source>
</evidence>
<dbReference type="InterPro" id="IPR013083">
    <property type="entry name" value="Znf_RING/FYVE/PHD"/>
</dbReference>
<dbReference type="PROSITE" id="PS00518">
    <property type="entry name" value="ZF_RING_1"/>
    <property type="match status" value="1"/>
</dbReference>
<dbReference type="SUPFAM" id="SSF57850">
    <property type="entry name" value="RING/U-box"/>
    <property type="match status" value="1"/>
</dbReference>
<protein>
    <submittedName>
        <fullName evidence="7">Ubiquitinconjugating enzyme subfamily protein</fullName>
    </submittedName>
</protein>
<feature type="domain" description="UBC core" evidence="6">
    <location>
        <begin position="228"/>
        <end position="386"/>
    </location>
</feature>